<feature type="chain" id="PRO_5043340088" evidence="2">
    <location>
        <begin position="28"/>
        <end position="100"/>
    </location>
</feature>
<gene>
    <name evidence="3" type="ORF">O3P69_010029</name>
</gene>
<keyword evidence="4" id="KW-1185">Reference proteome</keyword>
<evidence type="ECO:0000256" key="2">
    <source>
        <dbReference type="SAM" id="SignalP"/>
    </source>
</evidence>
<evidence type="ECO:0000313" key="3">
    <source>
        <dbReference type="EMBL" id="KAK8376816.1"/>
    </source>
</evidence>
<dbReference type="AlphaFoldDB" id="A0AAW0SNZ3"/>
<feature type="compositionally biased region" description="Polar residues" evidence="1">
    <location>
        <begin position="64"/>
        <end position="79"/>
    </location>
</feature>
<feature type="signal peptide" evidence="2">
    <location>
        <begin position="1"/>
        <end position="27"/>
    </location>
</feature>
<organism evidence="3 4">
    <name type="scientific">Scylla paramamosain</name>
    <name type="common">Mud crab</name>
    <dbReference type="NCBI Taxonomy" id="85552"/>
    <lineage>
        <taxon>Eukaryota</taxon>
        <taxon>Metazoa</taxon>
        <taxon>Ecdysozoa</taxon>
        <taxon>Arthropoda</taxon>
        <taxon>Crustacea</taxon>
        <taxon>Multicrustacea</taxon>
        <taxon>Malacostraca</taxon>
        <taxon>Eumalacostraca</taxon>
        <taxon>Eucarida</taxon>
        <taxon>Decapoda</taxon>
        <taxon>Pleocyemata</taxon>
        <taxon>Brachyura</taxon>
        <taxon>Eubrachyura</taxon>
        <taxon>Portunoidea</taxon>
        <taxon>Portunidae</taxon>
        <taxon>Portuninae</taxon>
        <taxon>Scylla</taxon>
    </lineage>
</organism>
<feature type="region of interest" description="Disordered" evidence="1">
    <location>
        <begin position="39"/>
        <end position="100"/>
    </location>
</feature>
<comment type="caution">
    <text evidence="3">The sequence shown here is derived from an EMBL/GenBank/DDBJ whole genome shotgun (WGS) entry which is preliminary data.</text>
</comment>
<sequence>MACGRVLWAAMVLTWVFLLTGKGLTVALPDHFYYGRPTVHEQDLHSPDGGAEEAEHSTTKRPRSNNQDLGDQKPRQNYRSRGMTWPALPPSEKSPRPPES</sequence>
<proteinExistence type="predicted"/>
<keyword evidence="2" id="KW-0732">Signal</keyword>
<evidence type="ECO:0000313" key="4">
    <source>
        <dbReference type="Proteomes" id="UP001487740"/>
    </source>
</evidence>
<accession>A0AAW0SNZ3</accession>
<evidence type="ECO:0000256" key="1">
    <source>
        <dbReference type="SAM" id="MobiDB-lite"/>
    </source>
</evidence>
<dbReference type="EMBL" id="JARAKH010000048">
    <property type="protein sequence ID" value="KAK8376816.1"/>
    <property type="molecule type" value="Genomic_DNA"/>
</dbReference>
<name>A0AAW0SNZ3_SCYPA</name>
<reference evidence="3 4" key="1">
    <citation type="submission" date="2023-03" db="EMBL/GenBank/DDBJ databases">
        <title>High-quality genome of Scylla paramamosain provides insights in environmental adaptation.</title>
        <authorList>
            <person name="Zhang L."/>
        </authorList>
    </citation>
    <scope>NUCLEOTIDE SEQUENCE [LARGE SCALE GENOMIC DNA]</scope>
    <source>
        <strain evidence="3">LZ_2023a</strain>
        <tissue evidence="3">Muscle</tissue>
    </source>
</reference>
<protein>
    <submittedName>
        <fullName evidence="3">Uncharacterized protein</fullName>
    </submittedName>
</protein>
<dbReference type="Proteomes" id="UP001487740">
    <property type="component" value="Unassembled WGS sequence"/>
</dbReference>